<dbReference type="AlphaFoldDB" id="A0A0C3ACN0"/>
<dbReference type="InterPro" id="IPR006140">
    <property type="entry name" value="D-isomer_DH_NAD-bd"/>
</dbReference>
<dbReference type="SUPFAM" id="SSF51735">
    <property type="entry name" value="NAD(P)-binding Rossmann-fold domains"/>
    <property type="match status" value="1"/>
</dbReference>
<dbReference type="Gene3D" id="3.40.50.720">
    <property type="entry name" value="NAD(P)-binding Rossmann-like Domain"/>
    <property type="match status" value="2"/>
</dbReference>
<name>A0A0C3ACN0_RHOER</name>
<dbReference type="InterPro" id="IPR036291">
    <property type="entry name" value="NAD(P)-bd_dom_sf"/>
</dbReference>
<organism evidence="4 6">
    <name type="scientific">Rhodococcus erythropolis</name>
    <name type="common">Arthrobacter picolinophilus</name>
    <dbReference type="NCBI Taxonomy" id="1833"/>
    <lineage>
        <taxon>Bacteria</taxon>
        <taxon>Bacillati</taxon>
        <taxon>Actinomycetota</taxon>
        <taxon>Actinomycetes</taxon>
        <taxon>Mycobacteriales</taxon>
        <taxon>Nocardiaceae</taxon>
        <taxon>Rhodococcus</taxon>
        <taxon>Rhodococcus erythropolis group</taxon>
    </lineage>
</organism>
<dbReference type="EMBL" id="MRBO01000676">
    <property type="protein sequence ID" value="KAB2582515.1"/>
    <property type="molecule type" value="Genomic_DNA"/>
</dbReference>
<dbReference type="Proteomes" id="UP000325576">
    <property type="component" value="Unassembled WGS sequence"/>
</dbReference>
<dbReference type="RefSeq" id="WP_042950370.1">
    <property type="nucleotide sequence ID" value="NZ_BHXB01000001.1"/>
</dbReference>
<dbReference type="EMBL" id="CP124545">
    <property type="protein sequence ID" value="WGV49981.2"/>
    <property type="molecule type" value="Genomic_DNA"/>
</dbReference>
<dbReference type="Pfam" id="PF02826">
    <property type="entry name" value="2-Hacid_dh_C"/>
    <property type="match status" value="1"/>
</dbReference>
<feature type="domain" description="D-isomer specific 2-hydroxyacid dehydrogenase NAD-binding" evidence="3">
    <location>
        <begin position="97"/>
        <end position="271"/>
    </location>
</feature>
<protein>
    <submittedName>
        <fullName evidence="4 5">Hydroxyacid dehydrogenase</fullName>
    </submittedName>
</protein>
<dbReference type="PANTHER" id="PTHR43333">
    <property type="entry name" value="2-HACID_DH_C DOMAIN-CONTAINING PROTEIN"/>
    <property type="match status" value="1"/>
</dbReference>
<accession>A0A0C3ACN0</accession>
<evidence type="ECO:0000313" key="6">
    <source>
        <dbReference type="Proteomes" id="UP000325576"/>
    </source>
</evidence>
<evidence type="ECO:0000313" key="5">
    <source>
        <dbReference type="EMBL" id="WGV49981.2"/>
    </source>
</evidence>
<reference evidence="4 6" key="1">
    <citation type="journal article" date="2017" name="Poromechanics V (2013)">
        <title>Genomic Characterization of the Arsenic-Tolerant Actinobacterium, &lt;i&gt;Rhodococcus erythropolis&lt;/i&gt; S43.</title>
        <authorList>
            <person name="Retamal-Morales G."/>
            <person name="Mehnert M."/>
            <person name="Schwabe R."/>
            <person name="Tischler D."/>
            <person name="Schloemann M."/>
            <person name="Levican G.J."/>
        </authorList>
    </citation>
    <scope>NUCLEOTIDE SEQUENCE [LARGE SCALE GENOMIC DNA]</scope>
    <source>
        <strain evidence="4 6">S43</strain>
    </source>
</reference>
<gene>
    <name evidence="4" type="ORF">BS297_25320</name>
    <name evidence="5" type="ORF">QIE55_01720</name>
</gene>
<evidence type="ECO:0000256" key="2">
    <source>
        <dbReference type="ARBA" id="ARBA00023027"/>
    </source>
</evidence>
<dbReference type="PANTHER" id="PTHR43333:SF1">
    <property type="entry name" value="D-ISOMER SPECIFIC 2-HYDROXYACID DEHYDROGENASE NAD-BINDING DOMAIN-CONTAINING PROTEIN"/>
    <property type="match status" value="1"/>
</dbReference>
<evidence type="ECO:0000256" key="1">
    <source>
        <dbReference type="ARBA" id="ARBA00023002"/>
    </source>
</evidence>
<dbReference type="CDD" id="cd12159">
    <property type="entry name" value="2-Hacid_dh_2"/>
    <property type="match status" value="1"/>
</dbReference>
<evidence type="ECO:0000313" key="4">
    <source>
        <dbReference type="EMBL" id="KAB2582515.1"/>
    </source>
</evidence>
<dbReference type="GO" id="GO:0016491">
    <property type="term" value="F:oxidoreductase activity"/>
    <property type="evidence" value="ECO:0007669"/>
    <property type="project" value="UniProtKB-KW"/>
</dbReference>
<keyword evidence="2" id="KW-0520">NAD</keyword>
<reference evidence="5" key="2">
    <citation type="submission" date="2023-08" db="EMBL/GenBank/DDBJ databases">
        <title>Isolation and Characterization of Rhodococcus erythropolis MGMM8.</title>
        <authorList>
            <person name="Diabankana R.G.C."/>
            <person name="Afordoanyi D.M."/>
            <person name="Validov S.Z."/>
        </authorList>
    </citation>
    <scope>NUCLEOTIDE SEQUENCE</scope>
    <source>
        <strain evidence="5">MGMM8</strain>
    </source>
</reference>
<dbReference type="Proteomes" id="UP001230933">
    <property type="component" value="Chromosome"/>
</dbReference>
<dbReference type="GO" id="GO:0051287">
    <property type="term" value="F:NAD binding"/>
    <property type="evidence" value="ECO:0007669"/>
    <property type="project" value="InterPro"/>
</dbReference>
<keyword evidence="1" id="KW-0560">Oxidoreductase</keyword>
<sequence>MTDASAPRIHLGPVEDPHVADGIRRAGGVLVPLAEAEGVVWVQGPETFPSALPDSVRWVQLPFAGIEPWFDAGVIDDKRVWTSAAGAYAGNVAEHTMMLLLAGVRSLPEQLAAQSWRKEEFDPRVGTLQGSTVAIIGCGGIGRALIPYLAASKVKVIAITRSGTPVEGASETLSADRTGEIWSKADHFVIAAPSTSATRHLVGKAELDQMSESSWIVNIARGTLVDTDALVDALEAGSIGGAALDVTDPEPLPDGHRLWKLPNAIITPHVANPATTLTRVLADHVATNVARFAAGDDLTAVIDPSAGY</sequence>
<evidence type="ECO:0000259" key="3">
    <source>
        <dbReference type="Pfam" id="PF02826"/>
    </source>
</evidence>
<proteinExistence type="predicted"/>